<dbReference type="RefSeq" id="WP_208262636.1">
    <property type="nucleotide sequence ID" value="NZ_JAGEOJ010000026.1"/>
</dbReference>
<comment type="caution">
    <text evidence="2">The sequence shown here is derived from an EMBL/GenBank/DDBJ whole genome shotgun (WGS) entry which is preliminary data.</text>
</comment>
<name>A0A939PQL4_9ACTN</name>
<feature type="chain" id="PRO_5036860265" evidence="1">
    <location>
        <begin position="28"/>
        <end position="180"/>
    </location>
</feature>
<proteinExistence type="predicted"/>
<dbReference type="AlphaFoldDB" id="A0A939PQL4"/>
<evidence type="ECO:0000313" key="2">
    <source>
        <dbReference type="EMBL" id="MBO2454428.1"/>
    </source>
</evidence>
<keyword evidence="3" id="KW-1185">Reference proteome</keyword>
<accession>A0A939PQL4</accession>
<dbReference type="EMBL" id="JAGEOJ010000026">
    <property type="protein sequence ID" value="MBO2454428.1"/>
    <property type="molecule type" value="Genomic_DNA"/>
</dbReference>
<reference evidence="2" key="1">
    <citation type="submission" date="2021-03" db="EMBL/GenBank/DDBJ databases">
        <authorList>
            <person name="Kanchanasin P."/>
            <person name="Saeng-In P."/>
            <person name="Phongsopitanun W."/>
            <person name="Yuki M."/>
            <person name="Kudo T."/>
            <person name="Ohkuma M."/>
            <person name="Tanasupawat S."/>
        </authorList>
    </citation>
    <scope>NUCLEOTIDE SEQUENCE</scope>
    <source>
        <strain evidence="2">GKU 128</strain>
    </source>
</reference>
<evidence type="ECO:0000256" key="1">
    <source>
        <dbReference type="SAM" id="SignalP"/>
    </source>
</evidence>
<sequence length="180" mass="19497">MNKLCTLGITFAAAAALTAGGTTPALASTPHAGGSGAAKSCPEETYYTVKSKKAVNYWVPGTNFVDGKGGEVTGKVDKSWTKSATLEAGAEASIGALWLTVKGHVSKSATKSNTVTVGHWYSHKIPKGKYGHLRYRVVGYKVLFWKMQETRKCKEKLLDAFYGNIPTEKEGWEYWSSKQP</sequence>
<evidence type="ECO:0000313" key="3">
    <source>
        <dbReference type="Proteomes" id="UP000669179"/>
    </source>
</evidence>
<keyword evidence="1" id="KW-0732">Signal</keyword>
<feature type="signal peptide" evidence="1">
    <location>
        <begin position="1"/>
        <end position="27"/>
    </location>
</feature>
<organism evidence="2 3">
    <name type="scientific">Actinomadura barringtoniae</name>
    <dbReference type="NCBI Taxonomy" id="1427535"/>
    <lineage>
        <taxon>Bacteria</taxon>
        <taxon>Bacillati</taxon>
        <taxon>Actinomycetota</taxon>
        <taxon>Actinomycetes</taxon>
        <taxon>Streptosporangiales</taxon>
        <taxon>Thermomonosporaceae</taxon>
        <taxon>Actinomadura</taxon>
    </lineage>
</organism>
<dbReference type="Proteomes" id="UP000669179">
    <property type="component" value="Unassembled WGS sequence"/>
</dbReference>
<protein>
    <submittedName>
        <fullName evidence="2">Uncharacterized protein</fullName>
    </submittedName>
</protein>
<gene>
    <name evidence="2" type="ORF">J4573_45585</name>
</gene>